<keyword evidence="4" id="KW-1185">Reference proteome</keyword>
<keyword evidence="2" id="KW-0732">Signal</keyword>
<dbReference type="Proteomes" id="UP000887567">
    <property type="component" value="Unplaced"/>
</dbReference>
<feature type="chain" id="PRO_5038055564" evidence="2">
    <location>
        <begin position="19"/>
        <end position="112"/>
    </location>
</feature>
<keyword evidence="1" id="KW-0812">Transmembrane</keyword>
<protein>
    <submittedName>
        <fullName evidence="3">Uncharacterized protein</fullName>
    </submittedName>
</protein>
<keyword evidence="1" id="KW-1133">Transmembrane helix</keyword>
<name>A0A913Y576_EXADI</name>
<evidence type="ECO:0000256" key="2">
    <source>
        <dbReference type="SAM" id="SignalP"/>
    </source>
</evidence>
<feature type="transmembrane region" description="Helical" evidence="1">
    <location>
        <begin position="74"/>
        <end position="101"/>
    </location>
</feature>
<dbReference type="EnsemblMetazoa" id="XM_021059246.2">
    <property type="protein sequence ID" value="XP_020914905.1"/>
    <property type="gene ID" value="LOC110252420"/>
</dbReference>
<reference evidence="3" key="1">
    <citation type="submission" date="2022-11" db="UniProtKB">
        <authorList>
            <consortium name="EnsemblMetazoa"/>
        </authorList>
    </citation>
    <scope>IDENTIFICATION</scope>
</reference>
<feature type="signal peptide" evidence="2">
    <location>
        <begin position="1"/>
        <end position="18"/>
    </location>
</feature>
<evidence type="ECO:0000313" key="3">
    <source>
        <dbReference type="EnsemblMetazoa" id="XP_020914905.1"/>
    </source>
</evidence>
<dbReference type="GeneID" id="110252420"/>
<organism evidence="3 4">
    <name type="scientific">Exaiptasia diaphana</name>
    <name type="common">Tropical sea anemone</name>
    <name type="synonym">Aiptasia pulchella</name>
    <dbReference type="NCBI Taxonomy" id="2652724"/>
    <lineage>
        <taxon>Eukaryota</taxon>
        <taxon>Metazoa</taxon>
        <taxon>Cnidaria</taxon>
        <taxon>Anthozoa</taxon>
        <taxon>Hexacorallia</taxon>
        <taxon>Actiniaria</taxon>
        <taxon>Aiptasiidae</taxon>
        <taxon>Exaiptasia</taxon>
    </lineage>
</organism>
<evidence type="ECO:0000256" key="1">
    <source>
        <dbReference type="SAM" id="Phobius"/>
    </source>
</evidence>
<dbReference type="RefSeq" id="XP_020914905.1">
    <property type="nucleotide sequence ID" value="XM_021059246.2"/>
</dbReference>
<accession>A0A913Y576</accession>
<evidence type="ECO:0000313" key="4">
    <source>
        <dbReference type="Proteomes" id="UP000887567"/>
    </source>
</evidence>
<proteinExistence type="predicted"/>
<keyword evidence="1" id="KW-0472">Membrane</keyword>
<dbReference type="KEGG" id="epa:110252420"/>
<dbReference type="AlphaFoldDB" id="A0A913Y576"/>
<sequence length="112" mass="11725">MADVAFVALLCFLSFGLAQSAVNTTNTTTAPPNSTTHAPNTTAAAPNTTLTTTISGSGSTAKQLVDEDESRFPVVLTLLSIALFIFVVIVIVLIVACCVVYPKAKVKGYKFI</sequence>